<evidence type="ECO:0000313" key="5">
    <source>
        <dbReference type="RefSeq" id="XP_052753626.1"/>
    </source>
</evidence>
<feature type="region of interest" description="Disordered" evidence="1">
    <location>
        <begin position="39"/>
        <end position="109"/>
    </location>
</feature>
<evidence type="ECO:0000313" key="3">
    <source>
        <dbReference type="RefSeq" id="XP_052753624.1"/>
    </source>
</evidence>
<protein>
    <submittedName>
        <fullName evidence="3 4">Uncharacterized protein LOC113523093 isoform X3</fullName>
    </submittedName>
</protein>
<evidence type="ECO:0000313" key="2">
    <source>
        <dbReference type="Proteomes" id="UP001652740"/>
    </source>
</evidence>
<dbReference type="GeneID" id="113523093"/>
<dbReference type="Proteomes" id="UP001652740">
    <property type="component" value="Unplaced"/>
</dbReference>
<dbReference type="InterPro" id="IPR028271">
    <property type="entry name" value="RAMAC"/>
</dbReference>
<dbReference type="RefSeq" id="XP_052753625.1">
    <property type="nucleotide sequence ID" value="XM_052897665.1"/>
</dbReference>
<dbReference type="RefSeq" id="XP_052753626.1">
    <property type="nucleotide sequence ID" value="XM_052897666.1"/>
</dbReference>
<name>A0ABM3MQH8_GALME</name>
<organism evidence="2 5">
    <name type="scientific">Galleria mellonella</name>
    <name type="common">Greater wax moth</name>
    <dbReference type="NCBI Taxonomy" id="7137"/>
    <lineage>
        <taxon>Eukaryota</taxon>
        <taxon>Metazoa</taxon>
        <taxon>Ecdysozoa</taxon>
        <taxon>Arthropoda</taxon>
        <taxon>Hexapoda</taxon>
        <taxon>Insecta</taxon>
        <taxon>Pterygota</taxon>
        <taxon>Neoptera</taxon>
        <taxon>Endopterygota</taxon>
        <taxon>Lepidoptera</taxon>
        <taxon>Glossata</taxon>
        <taxon>Ditrysia</taxon>
        <taxon>Pyraloidea</taxon>
        <taxon>Pyralidae</taxon>
        <taxon>Galleriinae</taxon>
        <taxon>Galleria</taxon>
    </lineage>
</organism>
<dbReference type="Pfam" id="PF15320">
    <property type="entry name" value="RAM"/>
    <property type="match status" value="1"/>
</dbReference>
<proteinExistence type="predicted"/>
<reference evidence="3 4" key="1">
    <citation type="submission" date="2025-05" db="UniProtKB">
        <authorList>
            <consortium name="RefSeq"/>
        </authorList>
    </citation>
    <scope>IDENTIFICATION</scope>
    <source>
        <tissue evidence="3 4">Whole larvae</tissue>
    </source>
</reference>
<sequence>MTATDNLSAEDKEFLAKCEEELKDRYTDKDEEFMKVFNADAPKPPIIPSWWVPQGPGRRNDRRNNRRDHSYDRYGNRDDRRGFHHRRDNHNRRHYNDYHYGGRSYGNQH</sequence>
<gene>
    <name evidence="3 4 5" type="primary">LOC113523093</name>
</gene>
<evidence type="ECO:0000313" key="4">
    <source>
        <dbReference type="RefSeq" id="XP_052753625.1"/>
    </source>
</evidence>
<dbReference type="RefSeq" id="XP_052753624.1">
    <property type="nucleotide sequence ID" value="XM_052897664.1"/>
</dbReference>
<feature type="compositionally biased region" description="Basic and acidic residues" evidence="1">
    <location>
        <begin position="58"/>
        <end position="81"/>
    </location>
</feature>
<feature type="compositionally biased region" description="Basic residues" evidence="1">
    <location>
        <begin position="82"/>
        <end position="93"/>
    </location>
</feature>
<evidence type="ECO:0000256" key="1">
    <source>
        <dbReference type="SAM" id="MobiDB-lite"/>
    </source>
</evidence>
<keyword evidence="2" id="KW-1185">Reference proteome</keyword>
<accession>A0ABM3MQH8</accession>